<evidence type="ECO:0000313" key="4">
    <source>
        <dbReference type="Proteomes" id="UP000653454"/>
    </source>
</evidence>
<feature type="compositionally biased region" description="Basic residues" evidence="1">
    <location>
        <begin position="51"/>
        <end position="69"/>
    </location>
</feature>
<dbReference type="GO" id="GO:0071897">
    <property type="term" value="P:DNA biosynthetic process"/>
    <property type="evidence" value="ECO:0007669"/>
    <property type="project" value="UniProtKB-ARBA"/>
</dbReference>
<feature type="compositionally biased region" description="Low complexity" evidence="1">
    <location>
        <begin position="14"/>
        <end position="23"/>
    </location>
</feature>
<dbReference type="InterPro" id="IPR000477">
    <property type="entry name" value="RT_dom"/>
</dbReference>
<dbReference type="Pfam" id="PF00078">
    <property type="entry name" value="RVT_1"/>
    <property type="match status" value="1"/>
</dbReference>
<reference evidence="3" key="1">
    <citation type="submission" date="2020-11" db="EMBL/GenBank/DDBJ databases">
        <authorList>
            <person name="Whiteford S."/>
        </authorList>
    </citation>
    <scope>NUCLEOTIDE SEQUENCE</scope>
</reference>
<organism evidence="3 4">
    <name type="scientific">Plutella xylostella</name>
    <name type="common">Diamondback moth</name>
    <name type="synonym">Plutella maculipennis</name>
    <dbReference type="NCBI Taxonomy" id="51655"/>
    <lineage>
        <taxon>Eukaryota</taxon>
        <taxon>Metazoa</taxon>
        <taxon>Ecdysozoa</taxon>
        <taxon>Arthropoda</taxon>
        <taxon>Hexapoda</taxon>
        <taxon>Insecta</taxon>
        <taxon>Pterygota</taxon>
        <taxon>Neoptera</taxon>
        <taxon>Endopterygota</taxon>
        <taxon>Lepidoptera</taxon>
        <taxon>Glossata</taxon>
        <taxon>Ditrysia</taxon>
        <taxon>Yponomeutoidea</taxon>
        <taxon>Plutellidae</taxon>
        <taxon>Plutella</taxon>
    </lineage>
</organism>
<proteinExistence type="predicted"/>
<comment type="caution">
    <text evidence="3">The sequence shown here is derived from an EMBL/GenBank/DDBJ whole genome shotgun (WGS) entry which is preliminary data.</text>
</comment>
<dbReference type="EMBL" id="CAJHNJ030000431">
    <property type="protein sequence ID" value="CAG9137833.1"/>
    <property type="molecule type" value="Genomic_DNA"/>
</dbReference>
<sequence>MSEPGPSTSREAAEVPAEAATARGSKRARASSTSSSSSSASSDSSSSSSAARRRRRHKRKKRHHGRKLKQLISEVSGLKRQLASRNSFPELDSLNNEDVDIIDPNVTGELFEADSDKELGFSLPFATKTKEPAIPSTSPEMLEQLKLLQRFDQEQWSDVRYSDIQKLYVHKPGFTNLDPNEEVRQYDTSKTLINTEKAFAGITYGLLKQRDALQSEMRDFLMWARQADQLSYENIYTKLNDIFTTGEYVKATNDTCQLVCGHRAELIQHRREAILASVKDPYYKNALRKIPPTCTTLFDTEKFSAVLEKAGGIKSVFWTKQKDRSTSAPQADPGTSSTQDFSTRKPVKPNYKQVDHGRSKQSNGNFRGRGVEHNINENTDSARIFRAGQLGRYYHNWELLGAPPYILNIIRGYRIPFVTKPPLCMPNHRSNITLPSVEMSQAYFHLKVARGHRRFLRLIDKKKLMEMTCLPFGLSSAPKTFASISNWIAQRLREEDVRILVYLDDFYLMHQNRDILLDHVTKTKALEFLGIIWDSWNNIKYLPERIVGKIQNQLHAIINKGQASVLELQQVVGIMNFASFVIPRGRLNYRATQKQVNTLLKLQIIKSRPLPKNVLVELKWWVQNCRKTSQIHVSLPMHYLTTDASDIGWGAKLDHESLEGTWTLSEQSLHCNQKEMIAILNVLRGHGRHLSSKALLIQCDNQTVVSYLRNEGGTKSTQLMNLTMKVIFQKWGTPSVDLFASQTAHVVENYCSLDRSDQQAYFHDALSRMWDYPLAWVFPPPYLIPKVLGHLNTAKGLYLIVVPRWDKVFWRPDLKSRATAARFTVRNLSHVLVDVTTGLPPPKVSEMTLEIWKCGGGTNT</sequence>
<feature type="compositionally biased region" description="Polar residues" evidence="1">
    <location>
        <begin position="326"/>
        <end position="341"/>
    </location>
</feature>
<dbReference type="CDD" id="cd09275">
    <property type="entry name" value="RNase_HI_RT_DIRS1"/>
    <property type="match status" value="1"/>
</dbReference>
<evidence type="ECO:0000259" key="2">
    <source>
        <dbReference type="Pfam" id="PF00078"/>
    </source>
</evidence>
<feature type="compositionally biased region" description="Polar residues" evidence="1">
    <location>
        <begin position="1"/>
        <end position="10"/>
    </location>
</feature>
<dbReference type="PANTHER" id="PTHR33050:SF7">
    <property type="entry name" value="RIBONUCLEASE H"/>
    <property type="match status" value="1"/>
</dbReference>
<feature type="compositionally biased region" description="Low complexity" evidence="1">
    <location>
        <begin position="30"/>
        <end position="50"/>
    </location>
</feature>
<feature type="region of interest" description="Disordered" evidence="1">
    <location>
        <begin position="324"/>
        <end position="373"/>
    </location>
</feature>
<dbReference type="InterPro" id="IPR043128">
    <property type="entry name" value="Rev_trsase/Diguanyl_cyclase"/>
</dbReference>
<feature type="domain" description="Reverse transcriptase" evidence="2">
    <location>
        <begin position="442"/>
        <end position="524"/>
    </location>
</feature>
<dbReference type="PANTHER" id="PTHR33050">
    <property type="entry name" value="REVERSE TRANSCRIPTASE DOMAIN-CONTAINING PROTEIN"/>
    <property type="match status" value="1"/>
</dbReference>
<protein>
    <submittedName>
        <fullName evidence="3">(diamondback moth) hypothetical protein</fullName>
    </submittedName>
</protein>
<dbReference type="AlphaFoldDB" id="A0A8S4G9Q0"/>
<keyword evidence="4" id="KW-1185">Reference proteome</keyword>
<dbReference type="Gene3D" id="3.30.70.270">
    <property type="match status" value="1"/>
</dbReference>
<evidence type="ECO:0000256" key="1">
    <source>
        <dbReference type="SAM" id="MobiDB-lite"/>
    </source>
</evidence>
<dbReference type="InterPro" id="IPR043502">
    <property type="entry name" value="DNA/RNA_pol_sf"/>
</dbReference>
<name>A0A8S4G9Q0_PLUXY</name>
<dbReference type="SUPFAM" id="SSF56672">
    <property type="entry name" value="DNA/RNA polymerases"/>
    <property type="match status" value="1"/>
</dbReference>
<dbReference type="Proteomes" id="UP000653454">
    <property type="component" value="Unassembled WGS sequence"/>
</dbReference>
<evidence type="ECO:0000313" key="3">
    <source>
        <dbReference type="EMBL" id="CAG9137833.1"/>
    </source>
</evidence>
<dbReference type="InterPro" id="IPR052055">
    <property type="entry name" value="Hepadnavirus_pol/RT"/>
</dbReference>
<accession>A0A8S4G9Q0</accession>
<feature type="region of interest" description="Disordered" evidence="1">
    <location>
        <begin position="1"/>
        <end position="70"/>
    </location>
</feature>
<gene>
    <name evidence="3" type="ORF">PLXY2_LOCUS16087</name>
</gene>